<gene>
    <name evidence="3" type="ORF">DUNSADRAFT_2536</name>
</gene>
<name>A0ABQ7FWC1_DUNSA</name>
<evidence type="ECO:0008006" key="5">
    <source>
        <dbReference type="Google" id="ProtNLM"/>
    </source>
</evidence>
<evidence type="ECO:0000256" key="2">
    <source>
        <dbReference type="SAM" id="SignalP"/>
    </source>
</evidence>
<evidence type="ECO:0000313" key="3">
    <source>
        <dbReference type="EMBL" id="KAF5826616.1"/>
    </source>
</evidence>
<reference evidence="3" key="1">
    <citation type="submission" date="2017-08" db="EMBL/GenBank/DDBJ databases">
        <authorList>
            <person name="Polle J.E."/>
            <person name="Barry K."/>
            <person name="Cushman J."/>
            <person name="Schmutz J."/>
            <person name="Tran D."/>
            <person name="Hathwaick L.T."/>
            <person name="Yim W.C."/>
            <person name="Jenkins J."/>
            <person name="Mckie-Krisberg Z.M."/>
            <person name="Prochnik S."/>
            <person name="Lindquist E."/>
            <person name="Dockter R.B."/>
            <person name="Adam C."/>
            <person name="Molina H."/>
            <person name="Bunkerborg J."/>
            <person name="Jin E."/>
            <person name="Buchheim M."/>
            <person name="Magnuson J."/>
        </authorList>
    </citation>
    <scope>NUCLEOTIDE SEQUENCE</scope>
    <source>
        <strain evidence="3">CCAP 19/18</strain>
    </source>
</reference>
<sequence>MTILVIGMLTVLVLGTTDHPEFDQTFGMCPTMQEHFNPNMFPSLTRHPSNRRYILSGADAFREDRGTHGNLPKSANHPKHYQLELIPE</sequence>
<dbReference type="EMBL" id="MU070806">
    <property type="protein sequence ID" value="KAF5826616.1"/>
    <property type="molecule type" value="Genomic_DNA"/>
</dbReference>
<feature type="signal peptide" evidence="2">
    <location>
        <begin position="1"/>
        <end position="15"/>
    </location>
</feature>
<protein>
    <recommendedName>
        <fullName evidence="5">Encoded protein</fullName>
    </recommendedName>
</protein>
<comment type="caution">
    <text evidence="3">The sequence shown here is derived from an EMBL/GenBank/DDBJ whole genome shotgun (WGS) entry which is preliminary data.</text>
</comment>
<feature type="chain" id="PRO_5047401712" description="Encoded protein" evidence="2">
    <location>
        <begin position="16"/>
        <end position="88"/>
    </location>
</feature>
<keyword evidence="2" id="KW-0732">Signal</keyword>
<evidence type="ECO:0000313" key="4">
    <source>
        <dbReference type="Proteomes" id="UP000815325"/>
    </source>
</evidence>
<proteinExistence type="predicted"/>
<keyword evidence="4" id="KW-1185">Reference proteome</keyword>
<feature type="region of interest" description="Disordered" evidence="1">
    <location>
        <begin position="64"/>
        <end position="88"/>
    </location>
</feature>
<dbReference type="Proteomes" id="UP000815325">
    <property type="component" value="Unassembled WGS sequence"/>
</dbReference>
<evidence type="ECO:0000256" key="1">
    <source>
        <dbReference type="SAM" id="MobiDB-lite"/>
    </source>
</evidence>
<accession>A0ABQ7FWC1</accession>
<organism evidence="3 4">
    <name type="scientific">Dunaliella salina</name>
    <name type="common">Green alga</name>
    <name type="synonym">Protococcus salinus</name>
    <dbReference type="NCBI Taxonomy" id="3046"/>
    <lineage>
        <taxon>Eukaryota</taxon>
        <taxon>Viridiplantae</taxon>
        <taxon>Chlorophyta</taxon>
        <taxon>core chlorophytes</taxon>
        <taxon>Chlorophyceae</taxon>
        <taxon>CS clade</taxon>
        <taxon>Chlamydomonadales</taxon>
        <taxon>Dunaliellaceae</taxon>
        <taxon>Dunaliella</taxon>
    </lineage>
</organism>